<evidence type="ECO:0000313" key="1">
    <source>
        <dbReference type="EMBL" id="NJP30623.1"/>
    </source>
</evidence>
<proteinExistence type="predicted"/>
<accession>A0ABX0Z3H7</accession>
<keyword evidence="2" id="KW-1185">Reference proteome</keyword>
<dbReference type="Proteomes" id="UP000783871">
    <property type="component" value="Unassembled WGS sequence"/>
</dbReference>
<organism evidence="1 2">
    <name type="scientific">Micromonospora thermarum</name>
    <dbReference type="NCBI Taxonomy" id="2720024"/>
    <lineage>
        <taxon>Bacteria</taxon>
        <taxon>Bacillati</taxon>
        <taxon>Actinomycetota</taxon>
        <taxon>Actinomycetes</taxon>
        <taxon>Micromonosporales</taxon>
        <taxon>Micromonosporaceae</taxon>
        <taxon>Micromonospora</taxon>
    </lineage>
</organism>
<sequence>MLPVWDRYSSFDLTSLSSDGSRIALLRQGRDETHGDVARDLLVNVVLDTRSGEAVDLPLDGRKLRQAYFQVDGSLVARVVDGDGFALVLISADGRKISETAEPAQFKNMQILAVTN</sequence>
<evidence type="ECO:0000313" key="2">
    <source>
        <dbReference type="Proteomes" id="UP000783871"/>
    </source>
</evidence>
<comment type="caution">
    <text evidence="1">The sequence shown here is derived from an EMBL/GenBank/DDBJ whole genome shotgun (WGS) entry which is preliminary data.</text>
</comment>
<reference evidence="1 2" key="1">
    <citation type="submission" date="2020-03" db="EMBL/GenBank/DDBJ databases">
        <title>WGS of actinomycetes isolated from Thailand.</title>
        <authorList>
            <person name="Thawai C."/>
        </authorList>
    </citation>
    <scope>NUCLEOTIDE SEQUENCE [LARGE SCALE GENOMIC DNA]</scope>
    <source>
        <strain evidence="1 2">HSS6-12</strain>
    </source>
</reference>
<dbReference type="EMBL" id="JAATEO010000001">
    <property type="protein sequence ID" value="NJP30623.1"/>
    <property type="molecule type" value="Genomic_DNA"/>
</dbReference>
<gene>
    <name evidence="1" type="ORF">HCJ94_01105</name>
</gene>
<dbReference type="RefSeq" id="WP_167999042.1">
    <property type="nucleotide sequence ID" value="NZ_JAATEO010000001.1"/>
</dbReference>
<protein>
    <submittedName>
        <fullName evidence="1">Uncharacterized protein</fullName>
    </submittedName>
</protein>
<name>A0ABX0Z3H7_9ACTN</name>